<keyword evidence="1" id="KW-0812">Transmembrane</keyword>
<keyword evidence="3" id="KW-1185">Reference proteome</keyword>
<dbReference type="AlphaFoldDB" id="A0A509ELQ9"/>
<evidence type="ECO:0000313" key="3">
    <source>
        <dbReference type="Proteomes" id="UP000410984"/>
    </source>
</evidence>
<gene>
    <name evidence="2" type="ORF">MET9862_04974</name>
</gene>
<organism evidence="2 3">
    <name type="scientific">Methylobacterium symbioticum</name>
    <dbReference type="NCBI Taxonomy" id="2584084"/>
    <lineage>
        <taxon>Bacteria</taxon>
        <taxon>Pseudomonadati</taxon>
        <taxon>Pseudomonadota</taxon>
        <taxon>Alphaproteobacteria</taxon>
        <taxon>Hyphomicrobiales</taxon>
        <taxon>Methylobacteriaceae</taxon>
        <taxon>Methylobacterium</taxon>
    </lineage>
</organism>
<name>A0A509ELQ9_9HYPH</name>
<accession>A0A509ELQ9</accession>
<proteinExistence type="predicted"/>
<evidence type="ECO:0000256" key="1">
    <source>
        <dbReference type="SAM" id="Phobius"/>
    </source>
</evidence>
<reference evidence="2 3" key="1">
    <citation type="submission" date="2019-06" db="EMBL/GenBank/DDBJ databases">
        <authorList>
            <person name="Rodrigo-Torres L."/>
            <person name="Arahal R. D."/>
            <person name="Lucena T."/>
        </authorList>
    </citation>
    <scope>NUCLEOTIDE SEQUENCE [LARGE SCALE GENOMIC DNA]</scope>
    <source>
        <strain evidence="2 3">SB0023/3</strain>
    </source>
</reference>
<evidence type="ECO:0000313" key="2">
    <source>
        <dbReference type="EMBL" id="VUD74345.1"/>
    </source>
</evidence>
<keyword evidence="1" id="KW-1133">Transmembrane helix</keyword>
<dbReference type="EMBL" id="CABFPH010000118">
    <property type="protein sequence ID" value="VUD74345.1"/>
    <property type="molecule type" value="Genomic_DNA"/>
</dbReference>
<protein>
    <submittedName>
        <fullName evidence="2">Uncharacterized protein</fullName>
    </submittedName>
</protein>
<dbReference type="Proteomes" id="UP000410984">
    <property type="component" value="Unassembled WGS sequence"/>
</dbReference>
<keyword evidence="1" id="KW-0472">Membrane</keyword>
<feature type="transmembrane region" description="Helical" evidence="1">
    <location>
        <begin position="38"/>
        <end position="57"/>
    </location>
</feature>
<sequence length="67" mass="6782">MSKNSMSLIMAVFVGVALGALLFGGAGGIAGATQVGSWTFLLFLLPCLLMVGAMMMMGNKSGPNGEL</sequence>